<name>A0A0F3N453_RICAM</name>
<dbReference type="Pfam" id="PF18025">
    <property type="entry name" value="FucT_N"/>
    <property type="match status" value="1"/>
</dbReference>
<organism evidence="2 3">
    <name type="scientific">Rickettsia amblyommatis str. Ac/Pa</name>
    <dbReference type="NCBI Taxonomy" id="1359164"/>
    <lineage>
        <taxon>Bacteria</taxon>
        <taxon>Pseudomonadati</taxon>
        <taxon>Pseudomonadota</taxon>
        <taxon>Alphaproteobacteria</taxon>
        <taxon>Rickettsiales</taxon>
        <taxon>Rickettsiaceae</taxon>
        <taxon>Rickettsieae</taxon>
        <taxon>Rickettsia</taxon>
        <taxon>spotted fever group</taxon>
    </lineage>
</organism>
<evidence type="ECO:0000313" key="3">
    <source>
        <dbReference type="Proteomes" id="UP000033556"/>
    </source>
</evidence>
<dbReference type="Gene3D" id="3.40.50.11650">
    <property type="entry name" value="Glycosyl transferase family 10, N-terminal domain"/>
    <property type="match status" value="1"/>
</dbReference>
<gene>
    <name evidence="2" type="ORF">APHACPA_1839</name>
</gene>
<protein>
    <submittedName>
        <fullName evidence="2">Putative alpha-(1,3)-fucosyltransferase-like protein</fullName>
    </submittedName>
</protein>
<dbReference type="GO" id="GO:0016757">
    <property type="term" value="F:glycosyltransferase activity"/>
    <property type="evidence" value="ECO:0007669"/>
    <property type="project" value="UniProtKB-KW"/>
</dbReference>
<keyword evidence="2" id="KW-0328">Glycosyltransferase</keyword>
<accession>A0A0F3N453</accession>
<evidence type="ECO:0000259" key="1">
    <source>
        <dbReference type="Pfam" id="PF18025"/>
    </source>
</evidence>
<dbReference type="Proteomes" id="UP000033556">
    <property type="component" value="Unassembled WGS sequence"/>
</dbReference>
<keyword evidence="3" id="KW-1185">Reference proteome</keyword>
<reference evidence="2 3" key="1">
    <citation type="submission" date="2015-01" db="EMBL/GenBank/DDBJ databases">
        <title>Genome Sequencing of Rickettsiales.</title>
        <authorList>
            <person name="Daugherty S.C."/>
            <person name="Su Q."/>
            <person name="Abolude K."/>
            <person name="Beier-Sexton M."/>
            <person name="Carlyon J.A."/>
            <person name="Carter R."/>
            <person name="Day N.P."/>
            <person name="Dumler S.J."/>
            <person name="Dyachenko V."/>
            <person name="Godinez A."/>
            <person name="Kurtti T.J."/>
            <person name="Lichay M."/>
            <person name="Mullins K.E."/>
            <person name="Ott S."/>
            <person name="Pappas-Brown V."/>
            <person name="Paris D.H."/>
            <person name="Patel P."/>
            <person name="Richards A.L."/>
            <person name="Sadzewicz L."/>
            <person name="Sears K."/>
            <person name="Seidman D."/>
            <person name="Sengamalay N."/>
            <person name="Stenos J."/>
            <person name="Tallon L.J."/>
            <person name="Vincent G."/>
            <person name="Fraser C.M."/>
            <person name="Munderloh U."/>
            <person name="Dunning-Hotopp J.C."/>
        </authorList>
    </citation>
    <scope>NUCLEOTIDE SEQUENCE [LARGE SCALE GENOMIC DNA]</scope>
    <source>
        <strain evidence="2 3">Ac/Pa</strain>
    </source>
</reference>
<sequence>MWPGFTIDELPMIKEIIEENGRTIVIDHNNYNLIIDSVFGQRTISNKDSIKIFFTGESVRPKLENYDISIGFDYISSKLYKNTFILYVLY</sequence>
<dbReference type="EMBL" id="LANR01000001">
    <property type="protein sequence ID" value="KJV62800.1"/>
    <property type="molecule type" value="Genomic_DNA"/>
</dbReference>
<keyword evidence="2" id="KW-0808">Transferase</keyword>
<dbReference type="RefSeq" id="WP_231571866.1">
    <property type="nucleotide sequence ID" value="NZ_LANR01000001.1"/>
</dbReference>
<dbReference type="InterPro" id="IPR042574">
    <property type="entry name" value="FucT_N_sf"/>
</dbReference>
<feature type="domain" description="Alpha-(1,3)-fucosyltransferase FucT N-terminal" evidence="1">
    <location>
        <begin position="12"/>
        <end position="90"/>
    </location>
</feature>
<comment type="caution">
    <text evidence="2">The sequence shown here is derived from an EMBL/GenBank/DDBJ whole genome shotgun (WGS) entry which is preliminary data.</text>
</comment>
<dbReference type="InterPro" id="IPR041058">
    <property type="entry name" value="FucT_N"/>
</dbReference>
<dbReference type="AlphaFoldDB" id="A0A0F3N453"/>
<proteinExistence type="predicted"/>
<evidence type="ECO:0000313" key="2">
    <source>
        <dbReference type="EMBL" id="KJV62800.1"/>
    </source>
</evidence>
<dbReference type="PATRIC" id="fig|1359164.3.peg.1813"/>